<dbReference type="AlphaFoldDB" id="A0A6I4IZL6"/>
<sequence>MSYRDVVDEASDKFGRKIGARLLFAWTSRGDQSLLVTPLVQLVAREEAVQIEHLSLGGRSARGRRRRKL</sequence>
<keyword evidence="2" id="KW-1185">Reference proteome</keyword>
<protein>
    <submittedName>
        <fullName evidence="1">Uncharacterized protein</fullName>
    </submittedName>
</protein>
<reference evidence="1 2" key="1">
    <citation type="submission" date="2019-12" db="EMBL/GenBank/DDBJ databases">
        <authorList>
            <person name="Huq M.A."/>
        </authorList>
    </citation>
    <scope>NUCLEOTIDE SEQUENCE [LARGE SCALE GENOMIC DNA]</scope>
    <source>
        <strain evidence="1 2">MAH-20</strain>
    </source>
</reference>
<organism evidence="1 2">
    <name type="scientific">Sphingomonas horti</name>
    <dbReference type="NCBI Taxonomy" id="2682842"/>
    <lineage>
        <taxon>Bacteria</taxon>
        <taxon>Pseudomonadati</taxon>
        <taxon>Pseudomonadota</taxon>
        <taxon>Alphaproteobacteria</taxon>
        <taxon>Sphingomonadales</taxon>
        <taxon>Sphingomonadaceae</taxon>
        <taxon>Sphingomonas</taxon>
    </lineage>
</organism>
<dbReference type="RefSeq" id="WP_157026667.1">
    <property type="nucleotide sequence ID" value="NZ_WQMS01000007.1"/>
</dbReference>
<name>A0A6I4IZL6_9SPHN</name>
<evidence type="ECO:0000313" key="2">
    <source>
        <dbReference type="Proteomes" id="UP000441389"/>
    </source>
</evidence>
<proteinExistence type="predicted"/>
<accession>A0A6I4IZL6</accession>
<evidence type="ECO:0000313" key="1">
    <source>
        <dbReference type="EMBL" id="MVO77710.1"/>
    </source>
</evidence>
<comment type="caution">
    <text evidence="1">The sequence shown here is derived from an EMBL/GenBank/DDBJ whole genome shotgun (WGS) entry which is preliminary data.</text>
</comment>
<dbReference type="EMBL" id="WQMS01000007">
    <property type="protein sequence ID" value="MVO77710.1"/>
    <property type="molecule type" value="Genomic_DNA"/>
</dbReference>
<dbReference type="Proteomes" id="UP000441389">
    <property type="component" value="Unassembled WGS sequence"/>
</dbReference>
<gene>
    <name evidence="1" type="ORF">GON01_07155</name>
</gene>